<dbReference type="Gene3D" id="1.20.1250.20">
    <property type="entry name" value="MFS general substrate transporter like domains"/>
    <property type="match status" value="1"/>
</dbReference>
<evidence type="ECO:0000256" key="2">
    <source>
        <dbReference type="ARBA" id="ARBA00022448"/>
    </source>
</evidence>
<dbReference type="OMA" id="EWYVNIS"/>
<dbReference type="PANTHER" id="PTHR23504:SF31">
    <property type="entry name" value="MAJOR FACILITATOR SUPERFAMILY DOMAIN-CONTAINING PROTEIN 10"/>
    <property type="match status" value="1"/>
</dbReference>
<dbReference type="GO" id="GO:0016020">
    <property type="term" value="C:membrane"/>
    <property type="evidence" value="ECO:0007669"/>
    <property type="project" value="UniProtKB-SubCell"/>
</dbReference>
<evidence type="ECO:0000256" key="7">
    <source>
        <dbReference type="SAM" id="Phobius"/>
    </source>
</evidence>
<dbReference type="PROSITE" id="PS50850">
    <property type="entry name" value="MFS"/>
    <property type="match status" value="1"/>
</dbReference>
<feature type="domain" description="Major facilitator superfamily (MFS) profile" evidence="8">
    <location>
        <begin position="35"/>
        <end position="496"/>
    </location>
</feature>
<keyword evidence="3 7" id="KW-0812">Transmembrane</keyword>
<keyword evidence="5 7" id="KW-0472">Membrane</keyword>
<dbReference type="SUPFAM" id="SSF103473">
    <property type="entry name" value="MFS general substrate transporter"/>
    <property type="match status" value="1"/>
</dbReference>
<evidence type="ECO:0000256" key="4">
    <source>
        <dbReference type="ARBA" id="ARBA00022989"/>
    </source>
</evidence>
<keyword evidence="10" id="KW-1185">Reference proteome</keyword>
<keyword evidence="4 7" id="KW-1133">Transmembrane helix</keyword>
<protein>
    <submittedName>
        <fullName evidence="9">MFS general substrate transporter</fullName>
    </submittedName>
</protein>
<evidence type="ECO:0000259" key="8">
    <source>
        <dbReference type="PROSITE" id="PS50850"/>
    </source>
</evidence>
<feature type="compositionally biased region" description="Low complexity" evidence="6">
    <location>
        <begin position="286"/>
        <end position="297"/>
    </location>
</feature>
<evidence type="ECO:0000256" key="6">
    <source>
        <dbReference type="SAM" id="MobiDB-lite"/>
    </source>
</evidence>
<organism evidence="9 10">
    <name type="scientific">Gonapodya prolifera (strain JEL478)</name>
    <name type="common">Monoblepharis prolifera</name>
    <dbReference type="NCBI Taxonomy" id="1344416"/>
    <lineage>
        <taxon>Eukaryota</taxon>
        <taxon>Fungi</taxon>
        <taxon>Fungi incertae sedis</taxon>
        <taxon>Chytridiomycota</taxon>
        <taxon>Chytridiomycota incertae sedis</taxon>
        <taxon>Monoblepharidomycetes</taxon>
        <taxon>Monoblepharidales</taxon>
        <taxon>Gonapodyaceae</taxon>
        <taxon>Gonapodya</taxon>
    </lineage>
</organism>
<proteinExistence type="predicted"/>
<dbReference type="PROSITE" id="PS00216">
    <property type="entry name" value="SUGAR_TRANSPORT_1"/>
    <property type="match status" value="1"/>
</dbReference>
<evidence type="ECO:0000256" key="1">
    <source>
        <dbReference type="ARBA" id="ARBA00004141"/>
    </source>
</evidence>
<feature type="transmembrane region" description="Helical" evidence="7">
    <location>
        <begin position="352"/>
        <end position="370"/>
    </location>
</feature>
<dbReference type="Proteomes" id="UP000070544">
    <property type="component" value="Unassembled WGS sequence"/>
</dbReference>
<sequence>MAVGNGKDAGSAPHSKDTPLKPTPTPQSHPFVTRTLRTVFVALLIDILSFTIILPLLPRLLDHYIKTERVGGQEPTHTLLTTFLHPIRTSLSSLASTDPSLRSNPRIDVVLLGGVVGSLFSALQCVVAPWIGWASDRWGRKRVLMVAMTGNLISTLLWVFARSFPVFILSRTIGGLSEGNVQLSLAMIADVTSEEERSRGMALVGLAFSLGFTLGPPLGAYFANLRLPTWISDRYPIYPFSGAALLASGLIVVECLYLSRLEETKGFKERIVAAAAGGKGAEGKGAEANGNGTANGKDLPKPTKRRTKQERAKYLWTMSLLHWTYLLVFSGMEFTVPFLTFDRFSYTHTSQGLLFSFIGLLSSLVQGGYVRRHARRVGERRVIIQGLGACCLGLGILSRAYTTSVLYAGAACLAFASGTVVNVMNSVASGRDGKEKGKEDRGAVLGKFRSAGQLGRALGPLLACGLYWSVGAEAAYGFAALGMAGVLGAGWAFIEE</sequence>
<evidence type="ECO:0000256" key="3">
    <source>
        <dbReference type="ARBA" id="ARBA00022692"/>
    </source>
</evidence>
<evidence type="ECO:0000313" key="10">
    <source>
        <dbReference type="Proteomes" id="UP000070544"/>
    </source>
</evidence>
<feature type="transmembrane region" description="Helical" evidence="7">
    <location>
        <begin position="235"/>
        <end position="258"/>
    </location>
</feature>
<feature type="transmembrane region" description="Helical" evidence="7">
    <location>
        <begin position="382"/>
        <end position="401"/>
    </location>
</feature>
<dbReference type="PANTHER" id="PTHR23504">
    <property type="entry name" value="MAJOR FACILITATOR SUPERFAMILY DOMAIN-CONTAINING PROTEIN 10"/>
    <property type="match status" value="1"/>
</dbReference>
<dbReference type="OrthoDB" id="196650at2759"/>
<dbReference type="GO" id="GO:0022857">
    <property type="term" value="F:transmembrane transporter activity"/>
    <property type="evidence" value="ECO:0007669"/>
    <property type="project" value="InterPro"/>
</dbReference>
<feature type="transmembrane region" description="Helical" evidence="7">
    <location>
        <begin position="202"/>
        <end position="223"/>
    </location>
</feature>
<dbReference type="InterPro" id="IPR005829">
    <property type="entry name" value="Sugar_transporter_CS"/>
</dbReference>
<feature type="region of interest" description="Disordered" evidence="6">
    <location>
        <begin position="1"/>
        <end position="29"/>
    </location>
</feature>
<keyword evidence="2" id="KW-0813">Transport</keyword>
<dbReference type="AlphaFoldDB" id="A0A139A500"/>
<comment type="subcellular location">
    <subcellularLocation>
        <location evidence="1">Membrane</location>
        <topology evidence="1">Multi-pass membrane protein</topology>
    </subcellularLocation>
</comment>
<feature type="transmembrane region" description="Helical" evidence="7">
    <location>
        <begin position="143"/>
        <end position="161"/>
    </location>
</feature>
<feature type="transmembrane region" description="Helical" evidence="7">
    <location>
        <begin position="474"/>
        <end position="494"/>
    </location>
</feature>
<accession>A0A139A500</accession>
<dbReference type="InterPro" id="IPR011701">
    <property type="entry name" value="MFS"/>
</dbReference>
<dbReference type="Pfam" id="PF07690">
    <property type="entry name" value="MFS_1"/>
    <property type="match status" value="1"/>
</dbReference>
<evidence type="ECO:0000313" key="9">
    <source>
        <dbReference type="EMBL" id="KXS11814.1"/>
    </source>
</evidence>
<dbReference type="InterPro" id="IPR036259">
    <property type="entry name" value="MFS_trans_sf"/>
</dbReference>
<name>A0A139A500_GONPJ</name>
<dbReference type="EMBL" id="KQ965796">
    <property type="protein sequence ID" value="KXS11814.1"/>
    <property type="molecule type" value="Genomic_DNA"/>
</dbReference>
<dbReference type="STRING" id="1344416.A0A139A500"/>
<feature type="transmembrane region" description="Helical" evidence="7">
    <location>
        <begin position="314"/>
        <end position="332"/>
    </location>
</feature>
<evidence type="ECO:0000256" key="5">
    <source>
        <dbReference type="ARBA" id="ARBA00023136"/>
    </source>
</evidence>
<feature type="transmembrane region" description="Helical" evidence="7">
    <location>
        <begin position="38"/>
        <end position="57"/>
    </location>
</feature>
<dbReference type="InterPro" id="IPR020846">
    <property type="entry name" value="MFS_dom"/>
</dbReference>
<gene>
    <name evidence="9" type="ORF">M427DRAFT_114673</name>
</gene>
<reference evidence="9 10" key="1">
    <citation type="journal article" date="2015" name="Genome Biol. Evol.">
        <title>Phylogenomic analyses indicate that early fungi evolved digesting cell walls of algal ancestors of land plants.</title>
        <authorList>
            <person name="Chang Y."/>
            <person name="Wang S."/>
            <person name="Sekimoto S."/>
            <person name="Aerts A.L."/>
            <person name="Choi C."/>
            <person name="Clum A."/>
            <person name="LaButti K.M."/>
            <person name="Lindquist E.A."/>
            <person name="Yee Ngan C."/>
            <person name="Ohm R.A."/>
            <person name="Salamov A.A."/>
            <person name="Grigoriev I.V."/>
            <person name="Spatafora J.W."/>
            <person name="Berbee M.L."/>
        </authorList>
    </citation>
    <scope>NUCLEOTIDE SEQUENCE [LARGE SCALE GENOMIC DNA]</scope>
    <source>
        <strain evidence="9 10">JEL478</strain>
    </source>
</reference>
<feature type="transmembrane region" description="Helical" evidence="7">
    <location>
        <begin position="109"/>
        <end position="131"/>
    </location>
</feature>
<feature type="transmembrane region" description="Helical" evidence="7">
    <location>
        <begin position="407"/>
        <end position="427"/>
    </location>
</feature>
<feature type="region of interest" description="Disordered" evidence="6">
    <location>
        <begin position="280"/>
        <end position="306"/>
    </location>
</feature>